<evidence type="ECO:0000313" key="4">
    <source>
        <dbReference type="Proteomes" id="UP001232343"/>
    </source>
</evidence>
<dbReference type="Gene3D" id="2.30.130.110">
    <property type="match status" value="1"/>
</dbReference>
<dbReference type="InterPro" id="IPR044144">
    <property type="entry name" value="SAF_UxaA/GarD"/>
</dbReference>
<proteinExistence type="predicted"/>
<evidence type="ECO:0000259" key="2">
    <source>
        <dbReference type="SMART" id="SM00858"/>
    </source>
</evidence>
<gene>
    <name evidence="3" type="ORF">J2S14_001984</name>
</gene>
<dbReference type="PANTHER" id="PTHR30536">
    <property type="entry name" value="ALTRONATE/GALACTARATE DEHYDRATASE"/>
    <property type="match status" value="1"/>
</dbReference>
<protein>
    <submittedName>
        <fullName evidence="3">Altronate dehydratase small subunit</fullName>
        <ecNumber evidence="3">4.2.1.7</ecNumber>
    </submittedName>
</protein>
<dbReference type="InterPro" id="IPR013974">
    <property type="entry name" value="SAF"/>
</dbReference>
<name>A0ABU0D455_9BACI</name>
<comment type="caution">
    <text evidence="3">The sequence shown here is derived from an EMBL/GenBank/DDBJ whole genome shotgun (WGS) entry which is preliminary data.</text>
</comment>
<accession>A0ABU0D455</accession>
<evidence type="ECO:0000313" key="3">
    <source>
        <dbReference type="EMBL" id="MDQ0343170.1"/>
    </source>
</evidence>
<keyword evidence="1 3" id="KW-0456">Lyase</keyword>
<evidence type="ECO:0000256" key="1">
    <source>
        <dbReference type="ARBA" id="ARBA00023239"/>
    </source>
</evidence>
<dbReference type="EMBL" id="JAUSUO010000004">
    <property type="protein sequence ID" value="MDQ0343170.1"/>
    <property type="molecule type" value="Genomic_DNA"/>
</dbReference>
<dbReference type="GO" id="GO:0008789">
    <property type="term" value="F:altronate dehydratase activity"/>
    <property type="evidence" value="ECO:0007669"/>
    <property type="project" value="UniProtKB-EC"/>
</dbReference>
<keyword evidence="4" id="KW-1185">Reference proteome</keyword>
<dbReference type="RefSeq" id="WP_244681836.1">
    <property type="nucleotide sequence ID" value="NZ_JALIRM010000008.1"/>
</dbReference>
<dbReference type="InterPro" id="IPR052172">
    <property type="entry name" value="UxaA_altronate/galactarate_dh"/>
</dbReference>
<sequence length="112" mass="12450">MSQQTYQEGITSIVMDAKDNVATVLKDFKEGELLTYTKEGTTYEITLKQDIKFGHKAAITNIQPHREVIKYGEVIGAATCEIQIGEHVHVHNIEGIRGRGDKKEGGKEHANV</sequence>
<dbReference type="Proteomes" id="UP001232343">
    <property type="component" value="Unassembled WGS sequence"/>
</dbReference>
<dbReference type="PANTHER" id="PTHR30536:SF5">
    <property type="entry name" value="ALTRONATE DEHYDRATASE"/>
    <property type="match status" value="1"/>
</dbReference>
<dbReference type="EC" id="4.2.1.7" evidence="3"/>
<dbReference type="SMART" id="SM00858">
    <property type="entry name" value="SAF"/>
    <property type="match status" value="1"/>
</dbReference>
<dbReference type="Pfam" id="PF08666">
    <property type="entry name" value="SAF"/>
    <property type="match status" value="1"/>
</dbReference>
<reference evidence="3 4" key="1">
    <citation type="submission" date="2023-07" db="EMBL/GenBank/DDBJ databases">
        <title>Genomic Encyclopedia of Type Strains, Phase IV (KMG-IV): sequencing the most valuable type-strain genomes for metagenomic binning, comparative biology and taxonomic classification.</title>
        <authorList>
            <person name="Goeker M."/>
        </authorList>
    </citation>
    <scope>NUCLEOTIDE SEQUENCE [LARGE SCALE GENOMIC DNA]</scope>
    <source>
        <strain evidence="3 4">DSM 27848</strain>
    </source>
</reference>
<organism evidence="3 4">
    <name type="scientific">Lederbergia wuyishanensis</name>
    <dbReference type="NCBI Taxonomy" id="1347903"/>
    <lineage>
        <taxon>Bacteria</taxon>
        <taxon>Bacillati</taxon>
        <taxon>Bacillota</taxon>
        <taxon>Bacilli</taxon>
        <taxon>Bacillales</taxon>
        <taxon>Bacillaceae</taxon>
        <taxon>Lederbergia</taxon>
    </lineage>
</organism>
<feature type="domain" description="SAF" evidence="2">
    <location>
        <begin position="19"/>
        <end position="94"/>
    </location>
</feature>
<dbReference type="CDD" id="cd11613">
    <property type="entry name" value="SAF_AH_GD"/>
    <property type="match status" value="1"/>
</dbReference>